<keyword evidence="1" id="KW-0812">Transmembrane</keyword>
<evidence type="ECO:0000256" key="1">
    <source>
        <dbReference type="SAM" id="Phobius"/>
    </source>
</evidence>
<name>A0A4R6SB34_LABRH</name>
<proteinExistence type="predicted"/>
<dbReference type="OrthoDB" id="3543412at2"/>
<sequence length="131" mass="14374">MTEVARPLPRASVPPVPLTGMGADARHAAGPDYSAIVDSEAFTALRKRFRRYVFPMTALFLAWYLTYVLLAAYAPGFMGVRLTGSVTIGLVLGVLQFVSTIAITWGYVRYARRAIDPQVAQIRQEAGVDRP</sequence>
<protein>
    <submittedName>
        <fullName evidence="2">Uncharacterized membrane protein (DUF485 family)</fullName>
    </submittedName>
</protein>
<reference evidence="2 3" key="1">
    <citation type="submission" date="2019-03" db="EMBL/GenBank/DDBJ databases">
        <title>Genomic Encyclopedia of Type Strains, Phase IV (KMG-IV): sequencing the most valuable type-strain genomes for metagenomic binning, comparative biology and taxonomic classification.</title>
        <authorList>
            <person name="Goeker M."/>
        </authorList>
    </citation>
    <scope>NUCLEOTIDE SEQUENCE [LARGE SCALE GENOMIC DNA]</scope>
    <source>
        <strain evidence="2 3">DSM 45361</strain>
    </source>
</reference>
<dbReference type="PANTHER" id="PTHR38441:SF1">
    <property type="entry name" value="MEMBRANE PROTEIN"/>
    <property type="match status" value="1"/>
</dbReference>
<keyword evidence="3" id="KW-1185">Reference proteome</keyword>
<keyword evidence="1" id="KW-0472">Membrane</keyword>
<feature type="transmembrane region" description="Helical" evidence="1">
    <location>
        <begin position="86"/>
        <end position="108"/>
    </location>
</feature>
<dbReference type="EMBL" id="SNXZ01000003">
    <property type="protein sequence ID" value="TDP97101.1"/>
    <property type="molecule type" value="Genomic_DNA"/>
</dbReference>
<dbReference type="Pfam" id="PF04341">
    <property type="entry name" value="DUF485"/>
    <property type="match status" value="1"/>
</dbReference>
<keyword evidence="1" id="KW-1133">Transmembrane helix</keyword>
<organism evidence="2 3">
    <name type="scientific">Labedaea rhizosphaerae</name>
    <dbReference type="NCBI Taxonomy" id="598644"/>
    <lineage>
        <taxon>Bacteria</taxon>
        <taxon>Bacillati</taxon>
        <taxon>Actinomycetota</taxon>
        <taxon>Actinomycetes</taxon>
        <taxon>Pseudonocardiales</taxon>
        <taxon>Pseudonocardiaceae</taxon>
        <taxon>Labedaea</taxon>
    </lineage>
</organism>
<accession>A0A4R6SB34</accession>
<feature type="transmembrane region" description="Helical" evidence="1">
    <location>
        <begin position="52"/>
        <end position="74"/>
    </location>
</feature>
<gene>
    <name evidence="2" type="ORF">EV186_10361</name>
</gene>
<dbReference type="PANTHER" id="PTHR38441">
    <property type="entry name" value="INTEGRAL MEMBRANE PROTEIN-RELATED"/>
    <property type="match status" value="1"/>
</dbReference>
<dbReference type="InterPro" id="IPR007436">
    <property type="entry name" value="DUF485"/>
</dbReference>
<evidence type="ECO:0000313" key="3">
    <source>
        <dbReference type="Proteomes" id="UP000295444"/>
    </source>
</evidence>
<evidence type="ECO:0000313" key="2">
    <source>
        <dbReference type="EMBL" id="TDP97101.1"/>
    </source>
</evidence>
<comment type="caution">
    <text evidence="2">The sequence shown here is derived from an EMBL/GenBank/DDBJ whole genome shotgun (WGS) entry which is preliminary data.</text>
</comment>
<dbReference type="AlphaFoldDB" id="A0A4R6SB34"/>
<dbReference type="Proteomes" id="UP000295444">
    <property type="component" value="Unassembled WGS sequence"/>
</dbReference>